<dbReference type="EMBL" id="WUXD01000002">
    <property type="protein sequence ID" value="MBM4626652.1"/>
    <property type="molecule type" value="Genomic_DNA"/>
</dbReference>
<dbReference type="EMBL" id="WUXR01000017">
    <property type="protein sequence ID" value="MBM4567997.1"/>
    <property type="molecule type" value="Genomic_DNA"/>
</dbReference>
<dbReference type="Proteomes" id="UP000738270">
    <property type="component" value="Unassembled WGS sequence"/>
</dbReference>
<gene>
    <name evidence="4" type="ORF">A5N68_03345</name>
    <name evidence="2" type="ORF">GS441_22025</name>
    <name evidence="3" type="ORF">GS453_07150</name>
</gene>
<comment type="caution">
    <text evidence="2">The sequence shown here is derived from an EMBL/GenBank/DDBJ whole genome shotgun (WGS) entry which is preliminary data.</text>
</comment>
<keyword evidence="1" id="KW-0472">Membrane</keyword>
<protein>
    <submittedName>
        <fullName evidence="2">Uncharacterized protein</fullName>
    </submittedName>
</protein>
<dbReference type="AlphaFoldDB" id="A0A9Q2SCA9"/>
<dbReference type="RefSeq" id="WP_064066890.1">
    <property type="nucleotide sequence ID" value="NZ_AP025268.1"/>
</dbReference>
<evidence type="ECO:0000313" key="4">
    <source>
        <dbReference type="EMBL" id="ORM31254.1"/>
    </source>
</evidence>
<keyword evidence="1" id="KW-0812">Transmembrane</keyword>
<organism evidence="2 6">
    <name type="scientific">Rhodococcus hoagii</name>
    <name type="common">Corynebacterium equii</name>
    <dbReference type="NCBI Taxonomy" id="43767"/>
    <lineage>
        <taxon>Bacteria</taxon>
        <taxon>Bacillati</taxon>
        <taxon>Actinomycetota</taxon>
        <taxon>Actinomycetes</taxon>
        <taxon>Mycobacteriales</taxon>
        <taxon>Nocardiaceae</taxon>
        <taxon>Prescottella</taxon>
    </lineage>
</organism>
<keyword evidence="1" id="KW-1133">Transmembrane helix</keyword>
<evidence type="ECO:0000313" key="6">
    <source>
        <dbReference type="Proteomes" id="UP000808906"/>
    </source>
</evidence>
<evidence type="ECO:0000313" key="3">
    <source>
        <dbReference type="EMBL" id="MBM4626652.1"/>
    </source>
</evidence>
<reference evidence="4 5" key="1">
    <citation type="journal article" date="2016" name="Genome Biol. Evol.">
        <title>Pangenome and Phylogenomic Analysis of the Pathogenic Actinobacterium Rhodococcus equi.</title>
        <authorList>
            <person name="Anastasi E."/>
            <person name="MacArthur I."/>
            <person name="Scortti M."/>
            <person name="Alvarez S."/>
            <person name="Giguere S."/>
            <person name="Vazquez-Boland J.A."/>
        </authorList>
    </citation>
    <scope>NUCLEOTIDE SEQUENCE [LARGE SCALE GENOMIC DNA]</scope>
    <source>
        <strain evidence="4 5">PAM1271</strain>
    </source>
</reference>
<accession>A0A9Q2SCA9</accession>
<dbReference type="Proteomes" id="UP000808906">
    <property type="component" value="Unassembled WGS sequence"/>
</dbReference>
<evidence type="ECO:0000313" key="2">
    <source>
        <dbReference type="EMBL" id="MBM4567997.1"/>
    </source>
</evidence>
<dbReference type="EMBL" id="LWIC01000001">
    <property type="protein sequence ID" value="ORM31254.1"/>
    <property type="molecule type" value="Genomic_DNA"/>
</dbReference>
<proteinExistence type="predicted"/>
<reference evidence="2" key="2">
    <citation type="submission" date="2019-11" db="EMBL/GenBank/DDBJ databases">
        <title>Spread of Macrolides and rifampicin resistant Rhodococcus equi in clinical isolates in the USA.</title>
        <authorList>
            <person name="Alvarez-Narvaez S."/>
            <person name="Huber L."/>
            <person name="Cohen N.D."/>
            <person name="Slovis N."/>
            <person name="Greiter M."/>
            <person name="Giguere S."/>
            <person name="Hart K."/>
        </authorList>
    </citation>
    <scope>NUCLEOTIDE SEQUENCE</scope>
    <source>
        <strain evidence="2">Lh_17</strain>
        <strain evidence="3">Lh_38</strain>
    </source>
</reference>
<name>A0A9Q2SCA9_RHOHA</name>
<evidence type="ECO:0000313" key="5">
    <source>
        <dbReference type="Proteomes" id="UP000193518"/>
    </source>
</evidence>
<sequence length="104" mass="11111">MGPLNPSQWEGVGVGTVVLVLGLLHGLAVTRGWIVWGPSHREQIAGKDAEIEHLRGRSLEDQKTISTQADALSKATSAMSEQTVASQYAVHILEAVRNVAGRVT</sequence>
<feature type="transmembrane region" description="Helical" evidence="1">
    <location>
        <begin position="12"/>
        <end position="34"/>
    </location>
</feature>
<dbReference type="Proteomes" id="UP000193518">
    <property type="component" value="Unassembled WGS sequence"/>
</dbReference>
<evidence type="ECO:0000256" key="1">
    <source>
        <dbReference type="SAM" id="Phobius"/>
    </source>
</evidence>